<organism evidence="3 4">
    <name type="scientific">Melioribacter roseus (strain DSM 23840 / JCM 17771 / VKM B-2668 / P3M-2)</name>
    <dbReference type="NCBI Taxonomy" id="1191523"/>
    <lineage>
        <taxon>Bacteria</taxon>
        <taxon>Pseudomonadati</taxon>
        <taxon>Ignavibacteriota</taxon>
        <taxon>Ignavibacteria</taxon>
        <taxon>Ignavibacteriales</taxon>
        <taxon>Melioribacteraceae</taxon>
        <taxon>Melioribacter</taxon>
    </lineage>
</organism>
<proteinExistence type="predicted"/>
<gene>
    <name evidence="3" type="ordered locus">MROS_0502</name>
</gene>
<reference evidence="3 4" key="1">
    <citation type="journal article" date="2013" name="PLoS ONE">
        <title>Genomic analysis of Melioribacter roseus, facultatively anaerobic organotrophic bacterium representing a novel deep lineage within Bacteriodetes/Chlorobi group.</title>
        <authorList>
            <person name="Kadnikov V.V."/>
            <person name="Mardanov A.V."/>
            <person name="Podosokorskaya O.A."/>
            <person name="Gavrilov S.N."/>
            <person name="Kublanov I.V."/>
            <person name="Beletsky A.V."/>
            <person name="Bonch-Osmolovskaya E.A."/>
            <person name="Ravin N.V."/>
        </authorList>
    </citation>
    <scope>NUCLEOTIDE SEQUENCE [LARGE SCALE GENOMIC DNA]</scope>
    <source>
        <strain evidence="4">JCM 17771 / P3M-2</strain>
    </source>
</reference>
<dbReference type="InterPro" id="IPR003594">
    <property type="entry name" value="HATPase_dom"/>
</dbReference>
<protein>
    <recommendedName>
        <fullName evidence="2">Histidine kinase/HSP90-like ATPase domain-containing protein</fullName>
    </recommendedName>
</protein>
<evidence type="ECO:0000259" key="2">
    <source>
        <dbReference type="SMART" id="SM00387"/>
    </source>
</evidence>
<dbReference type="Gene3D" id="3.30.565.10">
    <property type="entry name" value="Histidine kinase-like ATPase, C-terminal domain"/>
    <property type="match status" value="1"/>
</dbReference>
<dbReference type="EMBL" id="CP003557">
    <property type="protein sequence ID" value="AFN73745.1"/>
    <property type="molecule type" value="Genomic_DNA"/>
</dbReference>
<name>I6Z3M1_MELRP</name>
<keyword evidence="1" id="KW-1133">Transmembrane helix</keyword>
<dbReference type="SUPFAM" id="SSF55874">
    <property type="entry name" value="ATPase domain of HSP90 chaperone/DNA topoisomerase II/histidine kinase"/>
    <property type="match status" value="1"/>
</dbReference>
<dbReference type="KEGG" id="mro:MROS_0502"/>
<evidence type="ECO:0000313" key="4">
    <source>
        <dbReference type="Proteomes" id="UP000009011"/>
    </source>
</evidence>
<dbReference type="AlphaFoldDB" id="I6Z3M1"/>
<evidence type="ECO:0000313" key="3">
    <source>
        <dbReference type="EMBL" id="AFN73745.1"/>
    </source>
</evidence>
<keyword evidence="1" id="KW-0472">Membrane</keyword>
<dbReference type="HOGENOM" id="CLU_529643_0_0_10"/>
<keyword evidence="1" id="KW-0812">Transmembrane</keyword>
<dbReference type="eggNOG" id="COG4191">
    <property type="taxonomic scope" value="Bacteria"/>
</dbReference>
<accession>I6Z3M1</accession>
<dbReference type="Pfam" id="PF02518">
    <property type="entry name" value="HATPase_c"/>
    <property type="match status" value="1"/>
</dbReference>
<dbReference type="STRING" id="1191523.MROS_0502"/>
<dbReference type="RefSeq" id="WP_014855182.1">
    <property type="nucleotide sequence ID" value="NC_018178.1"/>
</dbReference>
<dbReference type="Proteomes" id="UP000009011">
    <property type="component" value="Chromosome"/>
</dbReference>
<dbReference type="InterPro" id="IPR036890">
    <property type="entry name" value="HATPase_C_sf"/>
</dbReference>
<keyword evidence="4" id="KW-1185">Reference proteome</keyword>
<dbReference type="PATRIC" id="fig|1191523.3.peg.523"/>
<dbReference type="OrthoDB" id="1522284at2"/>
<sequence length="493" mass="57894">MVRQKLKNKFSKYRFEIRHLSAFLFVLIIFQLVMAFVQKSSLSDFLNETQDWYQKYSAERLAIITTTSMELLYENLFMEKPMSEYDQRKITYSFNVIFKQQLIQKSVEDISLILLKNHRVYVIDSGQKLYAFLTNKLEPYETGPNGHSEAVKLFLGYRDEIRASETIYSILENNKTFKILVPFVPDGEYLGAMYMKITPDFTFLTKEVTANFDKVAVIYTSLIFLGLVIIFYISSQAVKERNEAQRKFFQEHEENIKKQIRLEKESLFTKRIYHTHHKAEKIIGFIKEDVRKMNSEGIDELKKRVLTYSNFISRIIYDMKWYDQEINTIINPMFHTNINEVIKFIVENIFLRISSRNDMFSFELLLDDDIPPVNVNEFVVWEILEPLIQNSIDHSQKDSVKIKITTKYDKNNNLTVLTIEDDGVGIKSELLEVDSKGVKKIFLENISTKKLEATNSGYGCYIAYQMAVEKCGWELDVENLKEGGCRFTIKIKN</sequence>
<evidence type="ECO:0000256" key="1">
    <source>
        <dbReference type="SAM" id="Phobius"/>
    </source>
</evidence>
<dbReference type="SMART" id="SM00387">
    <property type="entry name" value="HATPase_c"/>
    <property type="match status" value="1"/>
</dbReference>
<feature type="domain" description="Histidine kinase/HSP90-like ATPase" evidence="2">
    <location>
        <begin position="375"/>
        <end position="493"/>
    </location>
</feature>
<feature type="transmembrane region" description="Helical" evidence="1">
    <location>
        <begin position="216"/>
        <end position="238"/>
    </location>
</feature>